<reference evidence="5" key="2">
    <citation type="journal article" date="2020" name="Nat. Commun.">
        <title>Large-scale genome sequencing of mycorrhizal fungi provides insights into the early evolution of symbiotic traits.</title>
        <authorList>
            <person name="Miyauchi S."/>
            <person name="Kiss E."/>
            <person name="Kuo A."/>
            <person name="Drula E."/>
            <person name="Kohler A."/>
            <person name="Sanchez-Garcia M."/>
            <person name="Morin E."/>
            <person name="Andreopoulos B."/>
            <person name="Barry K.W."/>
            <person name="Bonito G."/>
            <person name="Buee M."/>
            <person name="Carver A."/>
            <person name="Chen C."/>
            <person name="Cichocki N."/>
            <person name="Clum A."/>
            <person name="Culley D."/>
            <person name="Crous P.W."/>
            <person name="Fauchery L."/>
            <person name="Girlanda M."/>
            <person name="Hayes R.D."/>
            <person name="Keri Z."/>
            <person name="LaButti K."/>
            <person name="Lipzen A."/>
            <person name="Lombard V."/>
            <person name="Magnuson J."/>
            <person name="Maillard F."/>
            <person name="Murat C."/>
            <person name="Nolan M."/>
            <person name="Ohm R.A."/>
            <person name="Pangilinan J."/>
            <person name="Pereira M.F."/>
            <person name="Perotto S."/>
            <person name="Peter M."/>
            <person name="Pfister S."/>
            <person name="Riley R."/>
            <person name="Sitrit Y."/>
            <person name="Stielow J.B."/>
            <person name="Szollosi G."/>
            <person name="Zifcakova L."/>
            <person name="Stursova M."/>
            <person name="Spatafora J.W."/>
            <person name="Tedersoo L."/>
            <person name="Vaario L.M."/>
            <person name="Yamada A."/>
            <person name="Yan M."/>
            <person name="Wang P."/>
            <person name="Xu J."/>
            <person name="Bruns T."/>
            <person name="Baldrian P."/>
            <person name="Vilgalys R."/>
            <person name="Dunand C."/>
            <person name="Henrissat B."/>
            <person name="Grigoriev I.V."/>
            <person name="Hibbett D."/>
            <person name="Nagy L.G."/>
            <person name="Martin F.M."/>
        </authorList>
    </citation>
    <scope>NUCLEOTIDE SEQUENCE</scope>
    <source>
        <strain evidence="5">BED1</strain>
    </source>
</reference>
<dbReference type="InterPro" id="IPR001380">
    <property type="entry name" value="Ribosomal_eL13"/>
</dbReference>
<evidence type="ECO:0000256" key="2">
    <source>
        <dbReference type="ARBA" id="ARBA00022980"/>
    </source>
</evidence>
<protein>
    <recommendedName>
        <fullName evidence="4">60S ribosomal protein L13</fullName>
    </recommendedName>
</protein>
<comment type="caution">
    <text evidence="5">The sequence shown here is derived from an EMBL/GenBank/DDBJ whole genome shotgun (WGS) entry which is preliminary data.</text>
</comment>
<evidence type="ECO:0000256" key="3">
    <source>
        <dbReference type="ARBA" id="ARBA00023274"/>
    </source>
</evidence>
<dbReference type="InterPro" id="IPR018256">
    <property type="entry name" value="Ribosomal_eL13_CS"/>
</dbReference>
<keyword evidence="3 4" id="KW-0687">Ribonucleoprotein</keyword>
<dbReference type="GO" id="GO:0022625">
    <property type="term" value="C:cytosolic large ribosomal subunit"/>
    <property type="evidence" value="ECO:0007669"/>
    <property type="project" value="TreeGrafter"/>
</dbReference>
<keyword evidence="2 4" id="KW-0689">Ribosomal protein</keyword>
<dbReference type="FunFam" id="1.20.5.110:FF:000003">
    <property type="entry name" value="60S ribosomal protein L13"/>
    <property type="match status" value="1"/>
</dbReference>
<sequence length="275" mass="31937">MGFAHNNVLHGNHFHKDWQRRVRTWFDQPGRKLRRRTARKVKVAKLGVRPLTLLRPAVRGQTVRYNRKLREGRGFTFAELKEAGINRKEARGIGIVVDHRRRNLSEEGKALNIERLKAYKAKLIVFPRKASKPKKGDSVGDDLKAETTRAALSLPDPYVHEPPRKITDEERSFAAYRTLRIARANARYEGVRKIRAAKVRQNSISRLAALESLLLSRRRKRRRTKRSKKAHLLDVTSLGRSPIYSKNPSAFTYVLCISYERHYYMAIEPCSHEYC</sequence>
<evidence type="ECO:0000313" key="6">
    <source>
        <dbReference type="Proteomes" id="UP001194468"/>
    </source>
</evidence>
<comment type="similarity">
    <text evidence="1 4">Belongs to the eukaryotic ribosomal protein eL13 family.</text>
</comment>
<accession>A0AAD4GIA2</accession>
<gene>
    <name evidence="5" type="ORF">L210DRAFT_2939734</name>
</gene>
<dbReference type="PANTHER" id="PTHR11722">
    <property type="entry name" value="60S RIBOSOMAL PROTEIN L13"/>
    <property type="match status" value="1"/>
</dbReference>
<evidence type="ECO:0000256" key="1">
    <source>
        <dbReference type="ARBA" id="ARBA00005640"/>
    </source>
</evidence>
<evidence type="ECO:0000313" key="5">
    <source>
        <dbReference type="EMBL" id="KAF8445874.1"/>
    </source>
</evidence>
<organism evidence="5 6">
    <name type="scientific">Boletus edulis BED1</name>
    <dbReference type="NCBI Taxonomy" id="1328754"/>
    <lineage>
        <taxon>Eukaryota</taxon>
        <taxon>Fungi</taxon>
        <taxon>Dikarya</taxon>
        <taxon>Basidiomycota</taxon>
        <taxon>Agaricomycotina</taxon>
        <taxon>Agaricomycetes</taxon>
        <taxon>Agaricomycetidae</taxon>
        <taxon>Boletales</taxon>
        <taxon>Boletineae</taxon>
        <taxon>Boletaceae</taxon>
        <taxon>Boletoideae</taxon>
        <taxon>Boletus</taxon>
    </lineage>
</organism>
<dbReference type="GO" id="GO:0003735">
    <property type="term" value="F:structural constituent of ribosome"/>
    <property type="evidence" value="ECO:0007669"/>
    <property type="project" value="InterPro"/>
</dbReference>
<dbReference type="EMBL" id="WHUW01000005">
    <property type="protein sequence ID" value="KAF8445874.1"/>
    <property type="molecule type" value="Genomic_DNA"/>
</dbReference>
<dbReference type="Pfam" id="PF01294">
    <property type="entry name" value="Ribosomal_L13e"/>
    <property type="match status" value="1"/>
</dbReference>
<name>A0AAD4GIA2_BOLED</name>
<keyword evidence="6" id="KW-1185">Reference proteome</keyword>
<dbReference type="Gene3D" id="1.20.5.110">
    <property type="match status" value="1"/>
</dbReference>
<evidence type="ECO:0000256" key="4">
    <source>
        <dbReference type="RuleBase" id="RU000572"/>
    </source>
</evidence>
<dbReference type="GO" id="GO:0003723">
    <property type="term" value="F:RNA binding"/>
    <property type="evidence" value="ECO:0007669"/>
    <property type="project" value="TreeGrafter"/>
</dbReference>
<dbReference type="PANTHER" id="PTHR11722:SF0">
    <property type="entry name" value="LARGE RIBOSOMAL SUBUNIT PROTEIN EL13"/>
    <property type="match status" value="1"/>
</dbReference>
<dbReference type="GO" id="GO:0006412">
    <property type="term" value="P:translation"/>
    <property type="evidence" value="ECO:0007669"/>
    <property type="project" value="InterPro"/>
</dbReference>
<dbReference type="HAMAP" id="MF_00499">
    <property type="entry name" value="Ribosomal_eL13"/>
    <property type="match status" value="1"/>
</dbReference>
<dbReference type="AlphaFoldDB" id="A0AAD4GIA2"/>
<reference evidence="5" key="1">
    <citation type="submission" date="2019-10" db="EMBL/GenBank/DDBJ databases">
        <authorList>
            <consortium name="DOE Joint Genome Institute"/>
            <person name="Kuo A."/>
            <person name="Miyauchi S."/>
            <person name="Kiss E."/>
            <person name="Drula E."/>
            <person name="Kohler A."/>
            <person name="Sanchez-Garcia M."/>
            <person name="Andreopoulos B."/>
            <person name="Barry K.W."/>
            <person name="Bonito G."/>
            <person name="Buee M."/>
            <person name="Carver A."/>
            <person name="Chen C."/>
            <person name="Cichocki N."/>
            <person name="Clum A."/>
            <person name="Culley D."/>
            <person name="Crous P.W."/>
            <person name="Fauchery L."/>
            <person name="Girlanda M."/>
            <person name="Hayes R."/>
            <person name="Keri Z."/>
            <person name="LaButti K."/>
            <person name="Lipzen A."/>
            <person name="Lombard V."/>
            <person name="Magnuson J."/>
            <person name="Maillard F."/>
            <person name="Morin E."/>
            <person name="Murat C."/>
            <person name="Nolan M."/>
            <person name="Ohm R."/>
            <person name="Pangilinan J."/>
            <person name="Pereira M."/>
            <person name="Perotto S."/>
            <person name="Peter M."/>
            <person name="Riley R."/>
            <person name="Sitrit Y."/>
            <person name="Stielow B."/>
            <person name="Szollosi G."/>
            <person name="Zifcakova L."/>
            <person name="Stursova M."/>
            <person name="Spatafora J.W."/>
            <person name="Tedersoo L."/>
            <person name="Vaario L.-M."/>
            <person name="Yamada A."/>
            <person name="Yan M."/>
            <person name="Wang P."/>
            <person name="Xu J."/>
            <person name="Bruns T."/>
            <person name="Baldrian P."/>
            <person name="Vilgalys R."/>
            <person name="Henrissat B."/>
            <person name="Grigoriev I.V."/>
            <person name="Hibbett D."/>
            <person name="Nagy L.G."/>
            <person name="Martin F.M."/>
        </authorList>
    </citation>
    <scope>NUCLEOTIDE SEQUENCE</scope>
    <source>
        <strain evidence="5">BED1</strain>
    </source>
</reference>
<proteinExistence type="inferred from homology"/>
<dbReference type="PROSITE" id="PS01104">
    <property type="entry name" value="RIBOSOMAL_L13E"/>
    <property type="match status" value="1"/>
</dbReference>
<dbReference type="Proteomes" id="UP001194468">
    <property type="component" value="Unassembled WGS sequence"/>
</dbReference>